<evidence type="ECO:0000256" key="1">
    <source>
        <dbReference type="SAM" id="MobiDB-lite"/>
    </source>
</evidence>
<protein>
    <recommendedName>
        <fullName evidence="2">PilZ domain-containing protein</fullName>
    </recommendedName>
</protein>
<gene>
    <name evidence="3" type="ORF">R50_1999</name>
</gene>
<dbReference type="EMBL" id="LR778114">
    <property type="protein sequence ID" value="CAB1129496.1"/>
    <property type="molecule type" value="Genomic_DNA"/>
</dbReference>
<dbReference type="InterPro" id="IPR009875">
    <property type="entry name" value="PilZ_domain"/>
</dbReference>
<evidence type="ECO:0000259" key="2">
    <source>
        <dbReference type="Pfam" id="PF07238"/>
    </source>
</evidence>
<feature type="region of interest" description="Disordered" evidence="1">
    <location>
        <begin position="1"/>
        <end position="32"/>
    </location>
</feature>
<organism evidence="3 4">
    <name type="scientific">Candidatus Hydrogenisulfobacillus filiaventi</name>
    <dbReference type="NCBI Taxonomy" id="2707344"/>
    <lineage>
        <taxon>Bacteria</taxon>
        <taxon>Bacillati</taxon>
        <taxon>Bacillota</taxon>
        <taxon>Clostridia</taxon>
        <taxon>Eubacteriales</taxon>
        <taxon>Clostridiales Family XVII. Incertae Sedis</taxon>
        <taxon>Candidatus Hydrogenisulfobacillus</taxon>
    </lineage>
</organism>
<dbReference type="AlphaFoldDB" id="A0A6F8ZIA1"/>
<accession>A0A6F8ZIA1</accession>
<dbReference type="KEGG" id="hfv:R50_1999"/>
<dbReference type="SUPFAM" id="SSF141371">
    <property type="entry name" value="PilZ domain-like"/>
    <property type="match status" value="1"/>
</dbReference>
<sequence length="143" mass="16346">MRWPWGRRTSSRRSAMPFDNPSPSWDGRERRREPRVPLRVPVLVVQVHGGRQFQSLTLDGSRSGCRFLSPQALSPGETVVLALSSRSSPDVQVRGMLRVVRHLEPRDGSGWWEVAGVWDPPLFGSAADRWMGFLNRWKETVRL</sequence>
<feature type="domain" description="PilZ" evidence="2">
    <location>
        <begin position="29"/>
        <end position="108"/>
    </location>
</feature>
<dbReference type="Proteomes" id="UP000503399">
    <property type="component" value="Chromosome"/>
</dbReference>
<dbReference type="Pfam" id="PF07238">
    <property type="entry name" value="PilZ"/>
    <property type="match status" value="1"/>
</dbReference>
<proteinExistence type="predicted"/>
<name>A0A6F8ZIA1_9FIRM</name>
<evidence type="ECO:0000313" key="3">
    <source>
        <dbReference type="EMBL" id="CAB1129496.1"/>
    </source>
</evidence>
<dbReference type="Gene3D" id="2.40.10.220">
    <property type="entry name" value="predicted glycosyltransferase like domains"/>
    <property type="match status" value="1"/>
</dbReference>
<evidence type="ECO:0000313" key="4">
    <source>
        <dbReference type="Proteomes" id="UP000503399"/>
    </source>
</evidence>
<dbReference type="GO" id="GO:0035438">
    <property type="term" value="F:cyclic-di-GMP binding"/>
    <property type="evidence" value="ECO:0007669"/>
    <property type="project" value="InterPro"/>
</dbReference>
<reference evidence="3 4" key="1">
    <citation type="submission" date="2020-02" db="EMBL/GenBank/DDBJ databases">
        <authorList>
            <person name="Hogendoorn C."/>
        </authorList>
    </citation>
    <scope>NUCLEOTIDE SEQUENCE [LARGE SCALE GENOMIC DNA]</scope>
    <source>
        <strain evidence="3">R501</strain>
    </source>
</reference>
<keyword evidence="4" id="KW-1185">Reference proteome</keyword>